<evidence type="ECO:0000313" key="1">
    <source>
        <dbReference type="EMBL" id="PWK62004.1"/>
    </source>
</evidence>
<dbReference type="AlphaFoldDB" id="A0A316GM47"/>
<comment type="caution">
    <text evidence="1">The sequence shown here is derived from an EMBL/GenBank/DDBJ whole genome shotgun (WGS) entry which is preliminary data.</text>
</comment>
<organism evidence="1 2">
    <name type="scientific">Roseicyclus mahoneyensis</name>
    <dbReference type="NCBI Taxonomy" id="164332"/>
    <lineage>
        <taxon>Bacteria</taxon>
        <taxon>Pseudomonadati</taxon>
        <taxon>Pseudomonadota</taxon>
        <taxon>Alphaproteobacteria</taxon>
        <taxon>Rhodobacterales</taxon>
        <taxon>Roseobacteraceae</taxon>
        <taxon>Roseicyclus</taxon>
    </lineage>
</organism>
<evidence type="ECO:0000313" key="2">
    <source>
        <dbReference type="Proteomes" id="UP000245708"/>
    </source>
</evidence>
<keyword evidence="2" id="KW-1185">Reference proteome</keyword>
<dbReference type="EMBL" id="QGGW01000001">
    <property type="protein sequence ID" value="PWK62004.1"/>
    <property type="molecule type" value="Genomic_DNA"/>
</dbReference>
<dbReference type="Proteomes" id="UP000245708">
    <property type="component" value="Unassembled WGS sequence"/>
</dbReference>
<reference evidence="1 2" key="1">
    <citation type="submission" date="2018-05" db="EMBL/GenBank/DDBJ databases">
        <title>Genomic Encyclopedia of Type Strains, Phase IV (KMG-IV): sequencing the most valuable type-strain genomes for metagenomic binning, comparative biology and taxonomic classification.</title>
        <authorList>
            <person name="Goeker M."/>
        </authorList>
    </citation>
    <scope>NUCLEOTIDE SEQUENCE [LARGE SCALE GENOMIC DNA]</scope>
    <source>
        <strain evidence="1 2">DSM 16097</strain>
    </source>
</reference>
<sequence>MRASVIKEADLKEIEKHRSMVRTILNRLSFSLADGLGWVPDTARALLSTELQNADAAGRAALLKAMGGGTLPDINAFVESRKSDLTKSLKEMASALGVPDADISGILEATLSEAKRRLERTKGGSLLPTLSWTRISFSADEDEHASPWGQAATFLFAIARFPRKAMTDGFFMRGLSCNVFDLVEAMNVADDDICRDLRARNLSERCRAELGLIDRVAREVADPKMRCRLLRLVLEGRAKEIDGELKKLAEASTADPTNENKNAE</sequence>
<accession>A0A316GM47</accession>
<name>A0A316GM47_9RHOB</name>
<gene>
    <name evidence="1" type="ORF">C7455_10129</name>
</gene>
<protein>
    <submittedName>
        <fullName evidence="1">Uncharacterized protein</fullName>
    </submittedName>
</protein>
<proteinExistence type="predicted"/>